<dbReference type="OrthoDB" id="9804391at2"/>
<dbReference type="PROSITE" id="PS00197">
    <property type="entry name" value="2FE2S_FER_1"/>
    <property type="match status" value="1"/>
</dbReference>
<evidence type="ECO:0000259" key="11">
    <source>
        <dbReference type="PROSITE" id="PS51085"/>
    </source>
</evidence>
<keyword evidence="8" id="KW-0408">Iron</keyword>
<dbReference type="AlphaFoldDB" id="A0A1M6BKK6"/>
<comment type="cofactor">
    <cofactor evidence="2">
        <name>[4Fe-4S] cluster</name>
        <dbReference type="ChEBI" id="CHEBI:49883"/>
    </cofactor>
</comment>
<evidence type="ECO:0000256" key="4">
    <source>
        <dbReference type="ARBA" id="ARBA00009433"/>
    </source>
</evidence>
<dbReference type="PANTHER" id="PTHR11921">
    <property type="entry name" value="SUCCINATE DEHYDROGENASE IRON-SULFUR PROTEIN"/>
    <property type="match status" value="1"/>
</dbReference>
<evidence type="ECO:0000313" key="13">
    <source>
        <dbReference type="Proteomes" id="UP000184529"/>
    </source>
</evidence>
<dbReference type="PANTHER" id="PTHR11921:SF29">
    <property type="entry name" value="SUCCINATE DEHYDROGENASE [UBIQUINONE] IRON-SULFUR SUBUNIT, MITOCHONDRIAL"/>
    <property type="match status" value="1"/>
</dbReference>
<comment type="cofactor">
    <cofactor evidence="1">
        <name>[3Fe-4S] cluster</name>
        <dbReference type="ChEBI" id="CHEBI:21137"/>
    </cofactor>
</comment>
<dbReference type="GO" id="GO:0051537">
    <property type="term" value="F:2 iron, 2 sulfur cluster binding"/>
    <property type="evidence" value="ECO:0007669"/>
    <property type="project" value="InterPro"/>
</dbReference>
<dbReference type="GO" id="GO:0022904">
    <property type="term" value="P:respiratory electron transport chain"/>
    <property type="evidence" value="ECO:0007669"/>
    <property type="project" value="TreeGrafter"/>
</dbReference>
<evidence type="ECO:0000256" key="2">
    <source>
        <dbReference type="ARBA" id="ARBA00001966"/>
    </source>
</evidence>
<dbReference type="InterPro" id="IPR004489">
    <property type="entry name" value="Succ_DH/fum_Rdtase_Fe-S"/>
</dbReference>
<evidence type="ECO:0000313" key="12">
    <source>
        <dbReference type="EMBL" id="SHI49241.1"/>
    </source>
</evidence>
<dbReference type="InterPro" id="IPR036010">
    <property type="entry name" value="2Fe-2S_ferredoxin-like_sf"/>
</dbReference>
<evidence type="ECO:0000256" key="9">
    <source>
        <dbReference type="ARBA" id="ARBA00023014"/>
    </source>
</evidence>
<evidence type="ECO:0000256" key="6">
    <source>
        <dbReference type="ARBA" id="ARBA00022723"/>
    </source>
</evidence>
<protein>
    <submittedName>
        <fullName evidence="12">Succinate dehydrogenase subunit B</fullName>
    </submittedName>
</protein>
<name>A0A1M6BKK6_9FIRM</name>
<dbReference type="NCBIfam" id="TIGR00384">
    <property type="entry name" value="dhsB"/>
    <property type="match status" value="1"/>
</dbReference>
<evidence type="ECO:0000256" key="1">
    <source>
        <dbReference type="ARBA" id="ARBA00001927"/>
    </source>
</evidence>
<dbReference type="SUPFAM" id="SSF54292">
    <property type="entry name" value="2Fe-2S ferredoxin-like"/>
    <property type="match status" value="1"/>
</dbReference>
<keyword evidence="6" id="KW-0479">Metal-binding</keyword>
<dbReference type="GO" id="GO:0016491">
    <property type="term" value="F:oxidoreductase activity"/>
    <property type="evidence" value="ECO:0007669"/>
    <property type="project" value="UniProtKB-KW"/>
</dbReference>
<proteinExistence type="inferred from homology"/>
<evidence type="ECO:0000256" key="10">
    <source>
        <dbReference type="ARBA" id="ARBA00034078"/>
    </source>
</evidence>
<sequence length="217" mass="24082">MNVVLNICRFNPEVDVKPYFQEFTVLVEEHNTVLDALLQAWQQDPGLSFRRSCRSAICGSCALCINGRPGLACQTLIRNAITEGGRITLEPLPHFRQLKDLVVDLDPFFESLKAVVPWVVIRDNHDGRMAPEVARKLESPATCILCGVCHAAMDDPGEVKPAALVKGLRLALDPRDVLGAARLQLMKVPRDILRLFIKNLPEKCPKGITVPEDVCHV</sequence>
<dbReference type="GO" id="GO:0009055">
    <property type="term" value="F:electron transfer activity"/>
    <property type="evidence" value="ECO:0007669"/>
    <property type="project" value="InterPro"/>
</dbReference>
<dbReference type="STRING" id="1121432.SAMN02745219_00428"/>
<dbReference type="GO" id="GO:0006099">
    <property type="term" value="P:tricarboxylic acid cycle"/>
    <property type="evidence" value="ECO:0007669"/>
    <property type="project" value="InterPro"/>
</dbReference>
<dbReference type="Proteomes" id="UP000184529">
    <property type="component" value="Unassembled WGS sequence"/>
</dbReference>
<accession>A0A1M6BKK6</accession>
<dbReference type="InterPro" id="IPR001041">
    <property type="entry name" value="2Fe-2S_ferredoxin-type"/>
</dbReference>
<dbReference type="InterPro" id="IPR050573">
    <property type="entry name" value="SDH/FRD_Iron-Sulfur"/>
</dbReference>
<dbReference type="EMBL" id="FQZM01000005">
    <property type="protein sequence ID" value="SHI49241.1"/>
    <property type="molecule type" value="Genomic_DNA"/>
</dbReference>
<dbReference type="GO" id="GO:0051539">
    <property type="term" value="F:4 iron, 4 sulfur cluster binding"/>
    <property type="evidence" value="ECO:0007669"/>
    <property type="project" value="UniProtKB-KW"/>
</dbReference>
<gene>
    <name evidence="12" type="ORF">SAMN02745219_00428</name>
</gene>
<keyword evidence="5" id="KW-0004">4Fe-4S</keyword>
<dbReference type="Gene3D" id="3.10.20.30">
    <property type="match status" value="1"/>
</dbReference>
<reference evidence="13" key="1">
    <citation type="submission" date="2016-11" db="EMBL/GenBank/DDBJ databases">
        <authorList>
            <person name="Varghese N."/>
            <person name="Submissions S."/>
        </authorList>
    </citation>
    <scope>NUCLEOTIDE SEQUENCE [LARGE SCALE GENOMIC DNA]</scope>
    <source>
        <strain evidence="13">DSM 16057</strain>
    </source>
</reference>
<dbReference type="InterPro" id="IPR012675">
    <property type="entry name" value="Beta-grasp_dom_sf"/>
</dbReference>
<dbReference type="CDD" id="cd00207">
    <property type="entry name" value="fer2"/>
    <property type="match status" value="1"/>
</dbReference>
<dbReference type="SUPFAM" id="SSF46548">
    <property type="entry name" value="alpha-helical ferredoxin"/>
    <property type="match status" value="1"/>
</dbReference>
<keyword evidence="13" id="KW-1185">Reference proteome</keyword>
<comment type="cofactor">
    <cofactor evidence="10">
        <name>[2Fe-2S] cluster</name>
        <dbReference type="ChEBI" id="CHEBI:190135"/>
    </cofactor>
</comment>
<organism evidence="12 13">
    <name type="scientific">Desulfofundulus thermosubterraneus DSM 16057</name>
    <dbReference type="NCBI Taxonomy" id="1121432"/>
    <lineage>
        <taxon>Bacteria</taxon>
        <taxon>Bacillati</taxon>
        <taxon>Bacillota</taxon>
        <taxon>Clostridia</taxon>
        <taxon>Eubacteriales</taxon>
        <taxon>Peptococcaceae</taxon>
        <taxon>Desulfofundulus</taxon>
    </lineage>
</organism>
<comment type="pathway">
    <text evidence="3">Carbohydrate metabolism; tricarboxylic acid cycle.</text>
</comment>
<evidence type="ECO:0000256" key="5">
    <source>
        <dbReference type="ARBA" id="ARBA00022485"/>
    </source>
</evidence>
<evidence type="ECO:0000256" key="7">
    <source>
        <dbReference type="ARBA" id="ARBA00023002"/>
    </source>
</evidence>
<dbReference type="RefSeq" id="WP_072867122.1">
    <property type="nucleotide sequence ID" value="NZ_FQZM01000005.1"/>
</dbReference>
<evidence type="ECO:0000256" key="8">
    <source>
        <dbReference type="ARBA" id="ARBA00023004"/>
    </source>
</evidence>
<dbReference type="PROSITE" id="PS51085">
    <property type="entry name" value="2FE2S_FER_2"/>
    <property type="match status" value="1"/>
</dbReference>
<dbReference type="InterPro" id="IPR025192">
    <property type="entry name" value="Succ_DH/fum_Rdtase_N"/>
</dbReference>
<dbReference type="InterPro" id="IPR009051">
    <property type="entry name" value="Helical_ferredxn"/>
</dbReference>
<dbReference type="Pfam" id="PF13085">
    <property type="entry name" value="Fer2_3"/>
    <property type="match status" value="1"/>
</dbReference>
<feature type="domain" description="2Fe-2S ferredoxin-type" evidence="11">
    <location>
        <begin position="12"/>
        <end position="93"/>
    </location>
</feature>
<dbReference type="GO" id="GO:0046872">
    <property type="term" value="F:metal ion binding"/>
    <property type="evidence" value="ECO:0007669"/>
    <property type="project" value="UniProtKB-KW"/>
</dbReference>
<keyword evidence="9" id="KW-0411">Iron-sulfur</keyword>
<evidence type="ECO:0000256" key="3">
    <source>
        <dbReference type="ARBA" id="ARBA00005163"/>
    </source>
</evidence>
<dbReference type="InterPro" id="IPR006058">
    <property type="entry name" value="2Fe2S_fd_BS"/>
</dbReference>
<dbReference type="Gene3D" id="1.10.1060.10">
    <property type="entry name" value="Alpha-helical ferredoxin"/>
    <property type="match status" value="1"/>
</dbReference>
<keyword evidence="7" id="KW-0560">Oxidoreductase</keyword>
<comment type="similarity">
    <text evidence="4">Belongs to the succinate dehydrogenase/fumarate reductase iron-sulfur protein family.</text>
</comment>